<dbReference type="PANTHER" id="PTHR11863">
    <property type="entry name" value="STEROL DESATURASE"/>
    <property type="match status" value="1"/>
</dbReference>
<dbReference type="Pfam" id="PF04116">
    <property type="entry name" value="FA_hydroxylase"/>
    <property type="match status" value="1"/>
</dbReference>
<name>A0ABV7IL73_9SPHN</name>
<proteinExistence type="predicted"/>
<gene>
    <name evidence="7" type="ORF">ACFOD9_00630</name>
</gene>
<comment type="subcellular location">
    <subcellularLocation>
        <location evidence="1">Membrane</location>
    </subcellularLocation>
</comment>
<dbReference type="Proteomes" id="UP001595604">
    <property type="component" value="Unassembled WGS sequence"/>
</dbReference>
<evidence type="ECO:0000256" key="5">
    <source>
        <dbReference type="SAM" id="Phobius"/>
    </source>
</evidence>
<evidence type="ECO:0000313" key="7">
    <source>
        <dbReference type="EMBL" id="MFC3172747.1"/>
    </source>
</evidence>
<sequence>MSPVVEWLHVHYQWQLSLIVFATMMAINIFGKHVANLVPAFRAAGELNMADYRRKLAKPSYAANLKRSRKWGLIYNVITFLVVIPFCVGLAPTPWWKMLVDVVIILMVYDFFYYMCHRFLFHDEGFLGGPLLAVHAVHHRQHNPCRNDSAFLNPLETAIGIGLYVGSLALLSVFMGPFHLVTVLITFFAFQQINLHNHDLWEEDRFPFRYLNYAAKMHHNHHAVFTGGNFGTISLFYDWLFGTMDDGKTVRRAGGKKA</sequence>
<accession>A0ABV7IL73</accession>
<dbReference type="EMBL" id="JBHRTQ010000001">
    <property type="protein sequence ID" value="MFC3172747.1"/>
    <property type="molecule type" value="Genomic_DNA"/>
</dbReference>
<protein>
    <submittedName>
        <fullName evidence="7">Sterol desaturase family protein</fullName>
    </submittedName>
</protein>
<feature type="transmembrane region" description="Helical" evidence="5">
    <location>
        <begin position="98"/>
        <end position="116"/>
    </location>
</feature>
<evidence type="ECO:0000256" key="4">
    <source>
        <dbReference type="ARBA" id="ARBA00023136"/>
    </source>
</evidence>
<feature type="transmembrane region" description="Helical" evidence="5">
    <location>
        <begin position="161"/>
        <end position="190"/>
    </location>
</feature>
<comment type="caution">
    <text evidence="7">The sequence shown here is derived from an EMBL/GenBank/DDBJ whole genome shotgun (WGS) entry which is preliminary data.</text>
</comment>
<keyword evidence="4 5" id="KW-0472">Membrane</keyword>
<evidence type="ECO:0000313" key="8">
    <source>
        <dbReference type="Proteomes" id="UP001595604"/>
    </source>
</evidence>
<evidence type="ECO:0000256" key="3">
    <source>
        <dbReference type="ARBA" id="ARBA00022989"/>
    </source>
</evidence>
<evidence type="ECO:0000256" key="1">
    <source>
        <dbReference type="ARBA" id="ARBA00004370"/>
    </source>
</evidence>
<dbReference type="InterPro" id="IPR006694">
    <property type="entry name" value="Fatty_acid_hydroxylase"/>
</dbReference>
<evidence type="ECO:0000259" key="6">
    <source>
        <dbReference type="Pfam" id="PF04116"/>
    </source>
</evidence>
<dbReference type="InterPro" id="IPR050307">
    <property type="entry name" value="Sterol_Desaturase_Related"/>
</dbReference>
<feature type="transmembrane region" description="Helical" evidence="5">
    <location>
        <begin position="73"/>
        <end position="92"/>
    </location>
</feature>
<evidence type="ECO:0000256" key="2">
    <source>
        <dbReference type="ARBA" id="ARBA00022692"/>
    </source>
</evidence>
<feature type="transmembrane region" description="Helical" evidence="5">
    <location>
        <begin position="12"/>
        <end position="31"/>
    </location>
</feature>
<organism evidence="7 8">
    <name type="scientific">Novosphingobium bradum</name>
    <dbReference type="NCBI Taxonomy" id="1737444"/>
    <lineage>
        <taxon>Bacteria</taxon>
        <taxon>Pseudomonadati</taxon>
        <taxon>Pseudomonadota</taxon>
        <taxon>Alphaproteobacteria</taxon>
        <taxon>Sphingomonadales</taxon>
        <taxon>Sphingomonadaceae</taxon>
        <taxon>Novosphingobium</taxon>
    </lineage>
</organism>
<keyword evidence="8" id="KW-1185">Reference proteome</keyword>
<keyword evidence="3 5" id="KW-1133">Transmembrane helix</keyword>
<dbReference type="RefSeq" id="WP_379508144.1">
    <property type="nucleotide sequence ID" value="NZ_JBHRTQ010000001.1"/>
</dbReference>
<feature type="domain" description="Fatty acid hydroxylase" evidence="6">
    <location>
        <begin position="102"/>
        <end position="243"/>
    </location>
</feature>
<keyword evidence="2 5" id="KW-0812">Transmembrane</keyword>
<reference evidence="8" key="1">
    <citation type="journal article" date="2019" name="Int. J. Syst. Evol. Microbiol.">
        <title>The Global Catalogue of Microorganisms (GCM) 10K type strain sequencing project: providing services to taxonomists for standard genome sequencing and annotation.</title>
        <authorList>
            <consortium name="The Broad Institute Genomics Platform"/>
            <consortium name="The Broad Institute Genome Sequencing Center for Infectious Disease"/>
            <person name="Wu L."/>
            <person name="Ma J."/>
        </authorList>
    </citation>
    <scope>NUCLEOTIDE SEQUENCE [LARGE SCALE GENOMIC DNA]</scope>
    <source>
        <strain evidence="8">KCTC 42984</strain>
    </source>
</reference>